<evidence type="ECO:0000256" key="20">
    <source>
        <dbReference type="SAM" id="MobiDB-lite"/>
    </source>
</evidence>
<evidence type="ECO:0000256" key="10">
    <source>
        <dbReference type="ARBA" id="ARBA00022801"/>
    </source>
</evidence>
<keyword evidence="23" id="KW-1185">Reference proteome</keyword>
<feature type="compositionally biased region" description="Polar residues" evidence="20">
    <location>
        <begin position="73"/>
        <end position="83"/>
    </location>
</feature>
<evidence type="ECO:0000256" key="14">
    <source>
        <dbReference type="ARBA" id="ARBA00023316"/>
    </source>
</evidence>
<protein>
    <recommendedName>
        <fullName evidence="5">glucan endo-1,3-beta-D-glucosidase</fullName>
        <ecNumber evidence="5">3.2.1.39</ecNumber>
    </recommendedName>
    <alternativeName>
        <fullName evidence="18">Endo-1,3-beta-glucanase btgC</fullName>
    </alternativeName>
    <alternativeName>
        <fullName evidence="17">Laminarinase btgC</fullName>
    </alternativeName>
</protein>
<feature type="transmembrane region" description="Helical" evidence="21">
    <location>
        <begin position="397"/>
        <end position="421"/>
    </location>
</feature>
<keyword evidence="21" id="KW-0812">Transmembrane</keyword>
<gene>
    <name evidence="22" type="ORF">QR685DRAFT_24176</name>
</gene>
<feature type="region of interest" description="Disordered" evidence="20">
    <location>
        <begin position="171"/>
        <end position="208"/>
    </location>
</feature>
<keyword evidence="9" id="KW-0732">Signal</keyword>
<feature type="compositionally biased region" description="Polar residues" evidence="20">
    <location>
        <begin position="250"/>
        <end position="259"/>
    </location>
</feature>
<comment type="subcellular location">
    <subcellularLocation>
        <location evidence="3">Cell membrane</location>
        <topology evidence="3">Single-pass type II membrane protein</topology>
    </subcellularLocation>
    <subcellularLocation>
        <location evidence="2">Secreted</location>
        <location evidence="2">Cell wall</location>
    </subcellularLocation>
</comment>
<evidence type="ECO:0000313" key="22">
    <source>
        <dbReference type="EMBL" id="KAL0474826.1"/>
    </source>
</evidence>
<feature type="compositionally biased region" description="Polar residues" evidence="20">
    <location>
        <begin position="124"/>
        <end position="133"/>
    </location>
</feature>
<evidence type="ECO:0000256" key="9">
    <source>
        <dbReference type="ARBA" id="ARBA00022729"/>
    </source>
</evidence>
<dbReference type="InterPro" id="IPR050732">
    <property type="entry name" value="Beta-glucan_modifiers"/>
</dbReference>
<evidence type="ECO:0000256" key="11">
    <source>
        <dbReference type="ARBA" id="ARBA00023136"/>
    </source>
</evidence>
<reference evidence="22 23" key="1">
    <citation type="submission" date="2023-09" db="EMBL/GenBank/DDBJ databases">
        <title>Multi-omics analysis of a traditional fermented food reveals byproduct-associated fungal strains for waste-to-food upcycling.</title>
        <authorList>
            <consortium name="Lawrence Berkeley National Laboratory"/>
            <person name="Rekdal V.M."/>
            <person name="Villalobos-Escobedo J.M."/>
            <person name="Rodriguez-Valeron N."/>
            <person name="Garcia M.O."/>
            <person name="Vasquez D.P."/>
            <person name="Damayanti I."/>
            <person name="Sorensen P.M."/>
            <person name="Baidoo E.E."/>
            <person name="De Carvalho A.C."/>
            <person name="Riley R."/>
            <person name="Lipzen A."/>
            <person name="He G."/>
            <person name="Yan M."/>
            <person name="Haridas S."/>
            <person name="Daum C."/>
            <person name="Yoshinaga Y."/>
            <person name="Ng V."/>
            <person name="Grigoriev I.V."/>
            <person name="Munk R."/>
            <person name="Nuraida L."/>
            <person name="Wijaya C.H."/>
            <person name="Morales P.-C."/>
            <person name="Keasling J.D."/>
        </authorList>
    </citation>
    <scope>NUCLEOTIDE SEQUENCE [LARGE SCALE GENOMIC DNA]</scope>
    <source>
        <strain evidence="22 23">FGSC 2613</strain>
    </source>
</reference>
<evidence type="ECO:0000256" key="19">
    <source>
        <dbReference type="RuleBase" id="RU004335"/>
    </source>
</evidence>
<feature type="compositionally biased region" description="Low complexity" evidence="20">
    <location>
        <begin position="30"/>
        <end position="45"/>
    </location>
</feature>
<keyword evidence="10" id="KW-0378">Hydrolase</keyword>
<evidence type="ECO:0000256" key="17">
    <source>
        <dbReference type="ARBA" id="ARBA00042373"/>
    </source>
</evidence>
<dbReference type="EC" id="3.2.1.39" evidence="5"/>
<comment type="similarity">
    <text evidence="4 19">Belongs to the glycosyl hydrolase 17 family.</text>
</comment>
<accession>A0ABR3DQ76</accession>
<keyword evidence="21" id="KW-1133">Transmembrane helix</keyword>
<dbReference type="InterPro" id="IPR000490">
    <property type="entry name" value="Glyco_hydro_17"/>
</dbReference>
<proteinExistence type="inferred from homology"/>
<evidence type="ECO:0000256" key="12">
    <source>
        <dbReference type="ARBA" id="ARBA00023180"/>
    </source>
</evidence>
<feature type="region of interest" description="Disordered" evidence="20">
    <location>
        <begin position="242"/>
        <end position="287"/>
    </location>
</feature>
<evidence type="ECO:0000256" key="5">
    <source>
        <dbReference type="ARBA" id="ARBA00012780"/>
    </source>
</evidence>
<keyword evidence="6" id="KW-1003">Cell membrane</keyword>
<dbReference type="PANTHER" id="PTHR16631:SF17">
    <property type="entry name" value="GLUCAN ENDO-1,3-BETA-GLUCOSIDASE BTGC"/>
    <property type="match status" value="1"/>
</dbReference>
<evidence type="ECO:0000256" key="1">
    <source>
        <dbReference type="ARBA" id="ARBA00000382"/>
    </source>
</evidence>
<dbReference type="PANTHER" id="PTHR16631">
    <property type="entry name" value="GLUCAN 1,3-BETA-GLUCOSIDASE"/>
    <property type="match status" value="1"/>
</dbReference>
<evidence type="ECO:0000256" key="7">
    <source>
        <dbReference type="ARBA" id="ARBA00022512"/>
    </source>
</evidence>
<dbReference type="Gene3D" id="3.20.20.80">
    <property type="entry name" value="Glycosidases"/>
    <property type="match status" value="1"/>
</dbReference>
<evidence type="ECO:0000256" key="18">
    <source>
        <dbReference type="ARBA" id="ARBA00043078"/>
    </source>
</evidence>
<evidence type="ECO:0000256" key="2">
    <source>
        <dbReference type="ARBA" id="ARBA00004191"/>
    </source>
</evidence>
<feature type="region of interest" description="Disordered" evidence="20">
    <location>
        <begin position="1"/>
        <end position="147"/>
    </location>
</feature>
<comment type="function">
    <text evidence="16">Glucanases play a role in cell expansion during growth, in cell-cell fusion during mating, and in spore release during sporulation. This enzyme may be involved in beta-glucan degradation. Active on laminarin and lichenan.</text>
</comment>
<feature type="compositionally biased region" description="Low complexity" evidence="20">
    <location>
        <begin position="188"/>
        <end position="199"/>
    </location>
</feature>
<dbReference type="SUPFAM" id="SSF51445">
    <property type="entry name" value="(Trans)glycosidases"/>
    <property type="match status" value="1"/>
</dbReference>
<evidence type="ECO:0000256" key="13">
    <source>
        <dbReference type="ARBA" id="ARBA00023277"/>
    </source>
</evidence>
<name>A0ABR3DQ76_NEUIN</name>
<evidence type="ECO:0000256" key="3">
    <source>
        <dbReference type="ARBA" id="ARBA00004401"/>
    </source>
</evidence>
<keyword evidence="11 21" id="KW-0472">Membrane</keyword>
<evidence type="ECO:0000313" key="23">
    <source>
        <dbReference type="Proteomes" id="UP001451303"/>
    </source>
</evidence>
<keyword evidence="7" id="KW-0134">Cell wall</keyword>
<dbReference type="Pfam" id="PF00332">
    <property type="entry name" value="Glyco_hydro_17"/>
    <property type="match status" value="1"/>
</dbReference>
<dbReference type="Proteomes" id="UP001451303">
    <property type="component" value="Unassembled WGS sequence"/>
</dbReference>
<keyword evidence="15" id="KW-0624">Polysaccharide degradation</keyword>
<evidence type="ECO:0000256" key="4">
    <source>
        <dbReference type="ARBA" id="ARBA00008773"/>
    </source>
</evidence>
<evidence type="ECO:0000256" key="16">
    <source>
        <dbReference type="ARBA" id="ARBA00037649"/>
    </source>
</evidence>
<keyword evidence="14" id="KW-0961">Cell wall biogenesis/degradation</keyword>
<evidence type="ECO:0000256" key="8">
    <source>
        <dbReference type="ARBA" id="ARBA00022525"/>
    </source>
</evidence>
<dbReference type="InterPro" id="IPR017853">
    <property type="entry name" value="GH"/>
</dbReference>
<organism evidence="22 23">
    <name type="scientific">Neurospora intermedia</name>
    <dbReference type="NCBI Taxonomy" id="5142"/>
    <lineage>
        <taxon>Eukaryota</taxon>
        <taxon>Fungi</taxon>
        <taxon>Dikarya</taxon>
        <taxon>Ascomycota</taxon>
        <taxon>Pezizomycotina</taxon>
        <taxon>Sordariomycetes</taxon>
        <taxon>Sordariomycetidae</taxon>
        <taxon>Sordariales</taxon>
        <taxon>Sordariaceae</taxon>
        <taxon>Neurospora</taxon>
    </lineage>
</organism>
<comment type="catalytic activity">
    <reaction evidence="1">
        <text>Hydrolysis of (1-&gt;3)-beta-D-glucosidic linkages in (1-&gt;3)-beta-D-glucans.</text>
        <dbReference type="EC" id="3.2.1.39"/>
    </reaction>
</comment>
<keyword evidence="8" id="KW-0964">Secreted</keyword>
<keyword evidence="13" id="KW-0119">Carbohydrate metabolism</keyword>
<keyword evidence="12" id="KW-0325">Glycoprotein</keyword>
<evidence type="ECO:0000256" key="6">
    <source>
        <dbReference type="ARBA" id="ARBA00022475"/>
    </source>
</evidence>
<comment type="caution">
    <text evidence="22">The sequence shown here is derived from an EMBL/GenBank/DDBJ whole genome shotgun (WGS) entry which is preliminary data.</text>
</comment>
<evidence type="ECO:0000256" key="21">
    <source>
        <dbReference type="SAM" id="Phobius"/>
    </source>
</evidence>
<sequence length="764" mass="83129">MAQSRYSFDDDQMAEREPLGSSISPYHSRNQYYPPSRSQQQYQNSFRLPSASRPGAHPDSAFERLRMERRKSQGQSSERSNGDGNFRAYMPAGTASNSYEPQDIVSPISPPQPPPHRAEGRSWGNDQVSYSESQRPRPFSNITPGADDFSNAAAGGVTGIALTVADQTARESGLNALNGPAYPQEYDQQPTPGQFQSQQNPGPNARDASNYFQAQMPYASPYAQNSGPPSLQSSSQALNAAQYAPGAGTPGQTSPSRSPRQGPGTTGIYTDDPFLSYGRPQPPGLGVVDPLAALDDDDDDGLNYHRKSKRNSILSLGNGSNKSAGAVAGTAVAGGVIGGLASRNESGNVSGYTPIKNNVQMTDAIHAASPYKPGFVAEKPGWNSTGKSRSRGKKWRLAAILTLGLLVAAAIVLGIVFGVVLKRGGEDKKQGDSAADDMQNNGDLDINSSEIQALMNNPGLHKVFPGIDYTPLNSQYPDCIHNPPSQNNITRDIAVLSQMTNTVRLYGTDCNQTEMVIHALKQLKLDNTIKIWLGVWQDGNTTTNDRQLSQMWTILDSYGDKWFKGLIVANEILFRKEMTLASLSTLLSDVRTNLTSRGMKLPVATSDLGDNWDESLAKVSDYIMANIHPFFGGVNAKDAAAWTTTFWKDHAGTFMKSDKSKNIISETGWPSQGGSDCYPDTKSTNCPGRAVAGITELNQFMSDWVCQALANGTEYFWFEAFDEPWKIRFNTKDQQWEDHWGLMDVDRNLKKGIKIPDCGGKTVA</sequence>
<dbReference type="EMBL" id="JAVLET010000001">
    <property type="protein sequence ID" value="KAL0474826.1"/>
    <property type="molecule type" value="Genomic_DNA"/>
</dbReference>
<evidence type="ECO:0000256" key="15">
    <source>
        <dbReference type="ARBA" id="ARBA00023326"/>
    </source>
</evidence>